<dbReference type="GO" id="GO:0004674">
    <property type="term" value="F:protein serine/threonine kinase activity"/>
    <property type="evidence" value="ECO:0007669"/>
    <property type="project" value="UniProtKB-KW"/>
</dbReference>
<protein>
    <submittedName>
        <fullName evidence="8">Cell surface protein</fullName>
    </submittedName>
</protein>
<evidence type="ECO:0000256" key="2">
    <source>
        <dbReference type="ARBA" id="ARBA00022679"/>
    </source>
</evidence>
<keyword evidence="3" id="KW-0547">Nucleotide-binding</keyword>
<feature type="region of interest" description="Disordered" evidence="6">
    <location>
        <begin position="480"/>
        <end position="537"/>
    </location>
</feature>
<dbReference type="PROSITE" id="PS50011">
    <property type="entry name" value="PROTEIN_KINASE_DOM"/>
    <property type="match status" value="1"/>
</dbReference>
<proteinExistence type="predicted"/>
<feature type="domain" description="Protein kinase" evidence="7">
    <location>
        <begin position="1"/>
        <end position="212"/>
    </location>
</feature>
<evidence type="ECO:0000256" key="5">
    <source>
        <dbReference type="ARBA" id="ARBA00022840"/>
    </source>
</evidence>
<evidence type="ECO:0000313" key="8">
    <source>
        <dbReference type="EMBL" id="VWO94675.1"/>
    </source>
</evidence>
<evidence type="ECO:0000256" key="3">
    <source>
        <dbReference type="ARBA" id="ARBA00022741"/>
    </source>
</evidence>
<dbReference type="FunFam" id="1.10.510.10:FF:000624">
    <property type="entry name" value="Mitogen-activated protein kinase"/>
    <property type="match status" value="1"/>
</dbReference>
<keyword evidence="2" id="KW-0808">Transferase</keyword>
<sequence length="537" mass="59468">MTLKRCVSADLHQIIKSGQALTNEHVQYFMYQVLRGMKYIHSASVVHRDLKPGNLLVNADCELKICDFGLSRGFNSAPEENTILMTEYVATRWYRAPEIMLVYKWVLHFDIPREPSDALDRAYNTAIDVWSIGCIMAELLMGKPLFKGKDSTRSLTYSAAAYLRSLPYKKTVPFEKLIPAADPQALDLLAKLLTFDPAARITVREALEHPWLASYHDVNDEPRCPEVFERWRDIEKLETLPQFREAIFNEIEDYRNEVRSLFYDAPESIERSPSLRRHLRDATSPPPASEELQSPFEFRAEGAARVQSPESTCEVVSPEASSTAPPEPSDTAVPPSAAPSSSTIPPLERERSGQADPIATYVRRSSIMQPSRQSSLYSASAGRGRHSVVYPPESRTSLERAAEATSGGESSTIAFPGGASQEYVVPARSRTGSMMGGDTATRRLLRTLSTVSIYESGEGFAGGLADIAPIGKFIVERDEALPSEMPRELESQSGSPPQPQSQPRSGVEEEQKAGGDTMAKEECDAGEPDKTRFRIEG</sequence>
<organism evidence="8">
    <name type="scientific">Ganoderma boninense</name>
    <dbReference type="NCBI Taxonomy" id="34458"/>
    <lineage>
        <taxon>Eukaryota</taxon>
        <taxon>Fungi</taxon>
        <taxon>Dikarya</taxon>
        <taxon>Basidiomycota</taxon>
        <taxon>Agaricomycotina</taxon>
        <taxon>Agaricomycetes</taxon>
        <taxon>Polyporales</taxon>
        <taxon>Polyporaceae</taxon>
        <taxon>Ganoderma</taxon>
    </lineage>
</organism>
<dbReference type="InterPro" id="IPR050117">
    <property type="entry name" value="MAPK"/>
</dbReference>
<keyword evidence="5" id="KW-0067">ATP-binding</keyword>
<accession>A0A5K1JTI9</accession>
<feature type="compositionally biased region" description="Basic and acidic residues" evidence="6">
    <location>
        <begin position="480"/>
        <end position="490"/>
    </location>
</feature>
<dbReference type="SMART" id="SM00220">
    <property type="entry name" value="S_TKc"/>
    <property type="match status" value="1"/>
</dbReference>
<evidence type="ECO:0000259" key="7">
    <source>
        <dbReference type="PROSITE" id="PS50011"/>
    </source>
</evidence>
<dbReference type="Pfam" id="PF00069">
    <property type="entry name" value="Pkinase"/>
    <property type="match status" value="1"/>
</dbReference>
<dbReference type="Gene3D" id="1.10.510.10">
    <property type="entry name" value="Transferase(Phosphotransferase) domain 1"/>
    <property type="match status" value="1"/>
</dbReference>
<name>A0A5K1JTI9_9APHY</name>
<dbReference type="EMBL" id="LR724140">
    <property type="protein sequence ID" value="VWO94675.1"/>
    <property type="molecule type" value="Genomic_DNA"/>
</dbReference>
<feature type="region of interest" description="Disordered" evidence="6">
    <location>
        <begin position="272"/>
        <end position="397"/>
    </location>
</feature>
<dbReference type="InterPro" id="IPR008271">
    <property type="entry name" value="Ser/Thr_kinase_AS"/>
</dbReference>
<dbReference type="InterPro" id="IPR000719">
    <property type="entry name" value="Prot_kinase_dom"/>
</dbReference>
<feature type="compositionally biased region" description="Low complexity" evidence="6">
    <location>
        <begin position="317"/>
        <end position="346"/>
    </location>
</feature>
<evidence type="ECO:0000256" key="6">
    <source>
        <dbReference type="SAM" id="MobiDB-lite"/>
    </source>
</evidence>
<dbReference type="SUPFAM" id="SSF56112">
    <property type="entry name" value="Protein kinase-like (PK-like)"/>
    <property type="match status" value="1"/>
</dbReference>
<evidence type="ECO:0000256" key="1">
    <source>
        <dbReference type="ARBA" id="ARBA00022527"/>
    </source>
</evidence>
<keyword evidence="4" id="KW-0418">Kinase</keyword>
<keyword evidence="1" id="KW-0723">Serine/threonine-protein kinase</keyword>
<feature type="compositionally biased region" description="Polar residues" evidence="6">
    <location>
        <begin position="366"/>
        <end position="378"/>
    </location>
</feature>
<dbReference type="InterPro" id="IPR011009">
    <property type="entry name" value="Kinase-like_dom_sf"/>
</dbReference>
<dbReference type="GO" id="GO:0005524">
    <property type="term" value="F:ATP binding"/>
    <property type="evidence" value="ECO:0007669"/>
    <property type="project" value="UniProtKB-KW"/>
</dbReference>
<dbReference type="PANTHER" id="PTHR24055">
    <property type="entry name" value="MITOGEN-ACTIVATED PROTEIN KINASE"/>
    <property type="match status" value="1"/>
</dbReference>
<reference evidence="8" key="1">
    <citation type="submission" date="2019-10" db="EMBL/GenBank/DDBJ databases">
        <authorList>
            <person name="Nor Muhammad N."/>
        </authorList>
    </citation>
    <scope>NUCLEOTIDE SEQUENCE</scope>
</reference>
<feature type="compositionally biased region" description="Basic and acidic residues" evidence="6">
    <location>
        <begin position="506"/>
        <end position="537"/>
    </location>
</feature>
<dbReference type="PROSITE" id="PS00108">
    <property type="entry name" value="PROTEIN_KINASE_ST"/>
    <property type="match status" value="1"/>
</dbReference>
<dbReference type="AlphaFoldDB" id="A0A5K1JTI9"/>
<gene>
    <name evidence="8" type="primary">Q48S75</name>
</gene>
<evidence type="ECO:0000256" key="4">
    <source>
        <dbReference type="ARBA" id="ARBA00022777"/>
    </source>
</evidence>